<comment type="similarity">
    <text evidence="1">Belongs to the RUS1 family.</text>
</comment>
<feature type="domain" description="Protein root UVB sensitive/RUS" evidence="2">
    <location>
        <begin position="113"/>
        <end position="263"/>
    </location>
</feature>
<protein>
    <submittedName>
        <fullName evidence="3">DUF647-domain-containing protein</fullName>
    </submittedName>
</protein>
<accession>A0A1Y1W168</accession>
<dbReference type="PANTHER" id="PTHR12770">
    <property type="entry name" value="RUS1 FAMILY PROTEIN C16ORF58"/>
    <property type="match status" value="1"/>
</dbReference>
<organism evidence="3 4">
    <name type="scientific">Linderina pennispora</name>
    <dbReference type="NCBI Taxonomy" id="61395"/>
    <lineage>
        <taxon>Eukaryota</taxon>
        <taxon>Fungi</taxon>
        <taxon>Fungi incertae sedis</taxon>
        <taxon>Zoopagomycota</taxon>
        <taxon>Kickxellomycotina</taxon>
        <taxon>Kickxellomycetes</taxon>
        <taxon>Kickxellales</taxon>
        <taxon>Kickxellaceae</taxon>
        <taxon>Linderina</taxon>
    </lineage>
</organism>
<dbReference type="AlphaFoldDB" id="A0A1Y1W168"/>
<proteinExistence type="inferred from homology"/>
<dbReference type="Pfam" id="PF04884">
    <property type="entry name" value="UVB_sens_prot"/>
    <property type="match status" value="1"/>
</dbReference>
<evidence type="ECO:0000259" key="2">
    <source>
        <dbReference type="Pfam" id="PF04884"/>
    </source>
</evidence>
<comment type="caution">
    <text evidence="3">The sequence shown here is derived from an EMBL/GenBank/DDBJ whole genome shotgun (WGS) entry which is preliminary data.</text>
</comment>
<dbReference type="Proteomes" id="UP000193922">
    <property type="component" value="Unassembled WGS sequence"/>
</dbReference>
<sequence length="511" mass="57035">MLCVSRAALVSIRSARGASTPAAWNRSIQIRRYTPKESLAHAPTMKPVSKHAVSQDLVIKQGCLSSTIRRLATRPRCLEFVRSRGEFLGLPVLSTDANVPARKPTAVERLRALVMKGIEAFMPADYKNTVTPEYIPYTKWQFVHNVFGAASGVLSTQAMLYAMGLGAGSLPLSAAYKLGVIYATLVGQRFDSDPKHQRFWSTIWLQCATWLEMLTPLVPHLFLVIGSVANVGKNISWLAIFATKATVNRQFCLKENLGDVTGKVWLASNRRRASWHCHWRANRRYHGWVNIHAAGRFCTAEPDQPVGKPCVAVLRNHAVAELGARAPLAQLALNASAIKAPREVARAEEFIRQVHHITPTADLPGIVVSRRLDRIAHDMPARRSQKSQDLVARMVARAVEQQAGAPNENYYIGYLPESTAHGSTNGNVYLWFSDKASTSDMLLAFYNAMSLRQLLGTRTDVEEAAKRAHGFARRTFEEFTTSLKQRGWDTETIFFSKESRLLRLEETARKE</sequence>
<evidence type="ECO:0000313" key="4">
    <source>
        <dbReference type="Proteomes" id="UP000193922"/>
    </source>
</evidence>
<dbReference type="InterPro" id="IPR054549">
    <property type="entry name" value="UVB_sens_RUS_dom"/>
</dbReference>
<dbReference type="GeneID" id="63805125"/>
<keyword evidence="4" id="KW-1185">Reference proteome</keyword>
<dbReference type="RefSeq" id="XP_040740823.1">
    <property type="nucleotide sequence ID" value="XM_040888477.1"/>
</dbReference>
<evidence type="ECO:0000313" key="3">
    <source>
        <dbReference type="EMBL" id="ORX66864.1"/>
    </source>
</evidence>
<dbReference type="EMBL" id="MCFD01000014">
    <property type="protein sequence ID" value="ORX66864.1"/>
    <property type="molecule type" value="Genomic_DNA"/>
</dbReference>
<dbReference type="InterPro" id="IPR006968">
    <property type="entry name" value="RUS_fam"/>
</dbReference>
<reference evidence="3 4" key="1">
    <citation type="submission" date="2016-07" db="EMBL/GenBank/DDBJ databases">
        <title>Pervasive Adenine N6-methylation of Active Genes in Fungi.</title>
        <authorList>
            <consortium name="DOE Joint Genome Institute"/>
            <person name="Mondo S.J."/>
            <person name="Dannebaum R.O."/>
            <person name="Kuo R.C."/>
            <person name="Labutti K."/>
            <person name="Haridas S."/>
            <person name="Kuo A."/>
            <person name="Salamov A."/>
            <person name="Ahrendt S.R."/>
            <person name="Lipzen A."/>
            <person name="Sullivan W."/>
            <person name="Andreopoulos W.B."/>
            <person name="Clum A."/>
            <person name="Lindquist E."/>
            <person name="Daum C."/>
            <person name="Ramamoorthy G.K."/>
            <person name="Gryganskyi A."/>
            <person name="Culley D."/>
            <person name="Magnuson J.K."/>
            <person name="James T.Y."/>
            <person name="O'Malley M.A."/>
            <person name="Stajich J.E."/>
            <person name="Spatafora J.W."/>
            <person name="Visel A."/>
            <person name="Grigoriev I.V."/>
        </authorList>
    </citation>
    <scope>NUCLEOTIDE SEQUENCE [LARGE SCALE GENOMIC DNA]</scope>
    <source>
        <strain evidence="3 4">ATCC 12442</strain>
    </source>
</reference>
<dbReference type="GO" id="GO:0016020">
    <property type="term" value="C:membrane"/>
    <property type="evidence" value="ECO:0007669"/>
    <property type="project" value="UniProtKB-SubCell"/>
</dbReference>
<name>A0A1Y1W168_9FUNG</name>
<dbReference type="OrthoDB" id="19606at2759"/>
<gene>
    <name evidence="3" type="ORF">DL89DRAFT_269907</name>
</gene>
<evidence type="ECO:0000256" key="1">
    <source>
        <dbReference type="ARBA" id="ARBA00007558"/>
    </source>
</evidence>
<dbReference type="PANTHER" id="PTHR12770:SF22">
    <property type="entry name" value="PROTEIN ROOT UVB SENSITIVE 1, CHLOROPLASTIC"/>
    <property type="match status" value="1"/>
</dbReference>